<dbReference type="OrthoDB" id="10053467at2759"/>
<name>A0A9N9WE28_9NEOP</name>
<dbReference type="EMBL" id="OU893334">
    <property type="protein sequence ID" value="CAG9791043.1"/>
    <property type="molecule type" value="Genomic_DNA"/>
</dbReference>
<dbReference type="InterPro" id="IPR038704">
    <property type="entry name" value="YEAST_sf"/>
</dbReference>
<evidence type="ECO:0000313" key="2">
    <source>
        <dbReference type="Proteomes" id="UP001153714"/>
    </source>
</evidence>
<proteinExistence type="predicted"/>
<keyword evidence="2" id="KW-1185">Reference proteome</keyword>
<evidence type="ECO:0000313" key="1">
    <source>
        <dbReference type="EMBL" id="CAG9791043.1"/>
    </source>
</evidence>
<dbReference type="Gene3D" id="2.60.40.1970">
    <property type="entry name" value="YEATS domain"/>
    <property type="match status" value="1"/>
</dbReference>
<gene>
    <name evidence="1" type="ORF">DIATSA_LOCUS8681</name>
</gene>
<reference evidence="1" key="2">
    <citation type="submission" date="2022-10" db="EMBL/GenBank/DDBJ databases">
        <authorList>
            <consortium name="ENA_rothamsted_submissions"/>
            <consortium name="culmorum"/>
            <person name="King R."/>
        </authorList>
    </citation>
    <scope>NUCLEOTIDE SEQUENCE</scope>
</reference>
<dbReference type="Proteomes" id="UP001153714">
    <property type="component" value="Chromosome 3"/>
</dbReference>
<sequence>MNTTLCTKARISPPFAPRTAASQALLRVPAEYFVMPVRIWLEVGHSCGPRSTPRGHAKVLDWRLWVRGANGRDISAFVHKVVFIYVLLARLFTLKECMSINVEKPSKLLWKALIAAGGEAVEHTNRKHRNDRLVITPETHSGPPLSRHQLVEPVQCKHVLRIPSPYALDDTCIKCGESQIELIKELRMANMTEYKIDHAAQLYVSFFDYEKHLDAITLQPFSDPIFNIPELPASLQEMLKNVGIKKPEL</sequence>
<dbReference type="AlphaFoldDB" id="A0A9N9WE28"/>
<protein>
    <submittedName>
        <fullName evidence="1">Uncharacterized protein</fullName>
    </submittedName>
</protein>
<accession>A0A9N9WE28</accession>
<organism evidence="1 2">
    <name type="scientific">Diatraea saccharalis</name>
    <name type="common">sugarcane borer</name>
    <dbReference type="NCBI Taxonomy" id="40085"/>
    <lineage>
        <taxon>Eukaryota</taxon>
        <taxon>Metazoa</taxon>
        <taxon>Ecdysozoa</taxon>
        <taxon>Arthropoda</taxon>
        <taxon>Hexapoda</taxon>
        <taxon>Insecta</taxon>
        <taxon>Pterygota</taxon>
        <taxon>Neoptera</taxon>
        <taxon>Endopterygota</taxon>
        <taxon>Lepidoptera</taxon>
        <taxon>Glossata</taxon>
        <taxon>Ditrysia</taxon>
        <taxon>Pyraloidea</taxon>
        <taxon>Crambidae</taxon>
        <taxon>Crambinae</taxon>
        <taxon>Diatraea</taxon>
    </lineage>
</organism>
<reference evidence="1" key="1">
    <citation type="submission" date="2021-12" db="EMBL/GenBank/DDBJ databases">
        <authorList>
            <person name="King R."/>
        </authorList>
    </citation>
    <scope>NUCLEOTIDE SEQUENCE</scope>
</reference>